<name>A0A6A8LCQ4_BACVE</name>
<dbReference type="Pfam" id="PF02518">
    <property type="entry name" value="HATPase_c"/>
    <property type="match status" value="1"/>
</dbReference>
<evidence type="ECO:0000256" key="8">
    <source>
        <dbReference type="ARBA" id="ARBA00022777"/>
    </source>
</evidence>
<dbReference type="SMART" id="SM00388">
    <property type="entry name" value="HisKA"/>
    <property type="match status" value="1"/>
</dbReference>
<dbReference type="PANTHER" id="PTHR43711:SF1">
    <property type="entry name" value="HISTIDINE KINASE 1"/>
    <property type="match status" value="1"/>
</dbReference>
<feature type="transmembrane region" description="Helical" evidence="13">
    <location>
        <begin position="12"/>
        <end position="40"/>
    </location>
</feature>
<protein>
    <recommendedName>
        <fullName evidence="3">histidine kinase</fullName>
        <ecNumber evidence="3">2.7.13.3</ecNumber>
    </recommendedName>
</protein>
<dbReference type="GO" id="GO:0005886">
    <property type="term" value="C:plasma membrane"/>
    <property type="evidence" value="ECO:0007669"/>
    <property type="project" value="UniProtKB-SubCell"/>
</dbReference>
<evidence type="ECO:0000256" key="3">
    <source>
        <dbReference type="ARBA" id="ARBA00012438"/>
    </source>
</evidence>
<keyword evidence="10 13" id="KW-1133">Transmembrane helix</keyword>
<keyword evidence="12 13" id="KW-0472">Membrane</keyword>
<keyword evidence="4" id="KW-0597">Phosphoprotein</keyword>
<reference evidence="15" key="1">
    <citation type="submission" date="2019-11" db="EMBL/GenBank/DDBJ databases">
        <title>Draft Genome Sequence of Plant Growth-Promoting Rhizosphere-Associated Bacteria.</title>
        <authorList>
            <person name="Vasilyev I.Y."/>
            <person name="Radchenko V."/>
            <person name="Ilnitskaya E.V."/>
        </authorList>
    </citation>
    <scope>NUCLEOTIDE SEQUENCE</scope>
    <source>
        <strain evidence="15">VRA_517_n</strain>
    </source>
</reference>
<dbReference type="EC" id="2.7.13.3" evidence="3"/>
<evidence type="ECO:0000259" key="14">
    <source>
        <dbReference type="PROSITE" id="PS50109"/>
    </source>
</evidence>
<evidence type="ECO:0000313" key="15">
    <source>
        <dbReference type="EMBL" id="MSE00923.1"/>
    </source>
</evidence>
<accession>A0A6A8LCQ4</accession>
<evidence type="ECO:0000256" key="7">
    <source>
        <dbReference type="ARBA" id="ARBA00022741"/>
    </source>
</evidence>
<dbReference type="SUPFAM" id="SSF55874">
    <property type="entry name" value="ATPase domain of HSP90 chaperone/DNA topoisomerase II/histidine kinase"/>
    <property type="match status" value="1"/>
</dbReference>
<dbReference type="InterPro" id="IPR004358">
    <property type="entry name" value="Sig_transdc_His_kin-like_C"/>
</dbReference>
<dbReference type="InterPro" id="IPR050736">
    <property type="entry name" value="Sensor_HK_Regulatory"/>
</dbReference>
<evidence type="ECO:0000256" key="5">
    <source>
        <dbReference type="ARBA" id="ARBA00022679"/>
    </source>
</evidence>
<dbReference type="GO" id="GO:0005524">
    <property type="term" value="F:ATP binding"/>
    <property type="evidence" value="ECO:0007669"/>
    <property type="project" value="UniProtKB-KW"/>
</dbReference>
<dbReference type="SMART" id="SM00387">
    <property type="entry name" value="HATPase_c"/>
    <property type="match status" value="1"/>
</dbReference>
<evidence type="ECO:0000256" key="13">
    <source>
        <dbReference type="SAM" id="Phobius"/>
    </source>
</evidence>
<comment type="catalytic activity">
    <reaction evidence="1">
        <text>ATP + protein L-histidine = ADP + protein N-phospho-L-histidine.</text>
        <dbReference type="EC" id="2.7.13.3"/>
    </reaction>
</comment>
<organism evidence="15">
    <name type="scientific">Bacillus velezensis</name>
    <dbReference type="NCBI Taxonomy" id="492670"/>
    <lineage>
        <taxon>Bacteria</taxon>
        <taxon>Bacillati</taxon>
        <taxon>Bacillota</taxon>
        <taxon>Bacilli</taxon>
        <taxon>Bacillales</taxon>
        <taxon>Bacillaceae</taxon>
        <taxon>Bacillus</taxon>
        <taxon>Bacillus amyloliquefaciens group</taxon>
    </lineage>
</organism>
<dbReference type="InterPro" id="IPR036890">
    <property type="entry name" value="HATPase_C_sf"/>
</dbReference>
<dbReference type="PRINTS" id="PR00344">
    <property type="entry name" value="BCTRLSENSOR"/>
</dbReference>
<dbReference type="CDD" id="cd00075">
    <property type="entry name" value="HATPase"/>
    <property type="match status" value="1"/>
</dbReference>
<gene>
    <name evidence="15" type="ORF">GKC39_02455</name>
</gene>
<keyword evidence="6 13" id="KW-0812">Transmembrane</keyword>
<dbReference type="InterPro" id="IPR003594">
    <property type="entry name" value="HATPase_dom"/>
</dbReference>
<dbReference type="SUPFAM" id="SSF47384">
    <property type="entry name" value="Homodimeric domain of signal transducing histidine kinase"/>
    <property type="match status" value="1"/>
</dbReference>
<keyword evidence="9" id="KW-0067">ATP-binding</keyword>
<dbReference type="EMBL" id="WKKV01000001">
    <property type="protein sequence ID" value="MSE00923.1"/>
    <property type="molecule type" value="Genomic_DNA"/>
</dbReference>
<feature type="transmembrane region" description="Helical" evidence="13">
    <location>
        <begin position="46"/>
        <end position="64"/>
    </location>
</feature>
<dbReference type="RefSeq" id="WP_025853524.1">
    <property type="nucleotide sequence ID" value="NZ_BPWC01000003.1"/>
</dbReference>
<evidence type="ECO:0000256" key="10">
    <source>
        <dbReference type="ARBA" id="ARBA00022989"/>
    </source>
</evidence>
<comment type="subcellular location">
    <subcellularLocation>
        <location evidence="2">Cell membrane</location>
        <topology evidence="2">Multi-pass membrane protein</topology>
    </subcellularLocation>
</comment>
<dbReference type="Pfam" id="PF00512">
    <property type="entry name" value="HisKA"/>
    <property type="match status" value="1"/>
</dbReference>
<evidence type="ECO:0000256" key="6">
    <source>
        <dbReference type="ARBA" id="ARBA00022692"/>
    </source>
</evidence>
<dbReference type="InterPro" id="IPR005467">
    <property type="entry name" value="His_kinase_dom"/>
</dbReference>
<evidence type="ECO:0000256" key="1">
    <source>
        <dbReference type="ARBA" id="ARBA00000085"/>
    </source>
</evidence>
<dbReference type="GO" id="GO:0000155">
    <property type="term" value="F:phosphorelay sensor kinase activity"/>
    <property type="evidence" value="ECO:0007669"/>
    <property type="project" value="InterPro"/>
</dbReference>
<keyword evidence="8 15" id="KW-0418">Kinase</keyword>
<dbReference type="FunFam" id="3.30.565.10:FF:000006">
    <property type="entry name" value="Sensor histidine kinase WalK"/>
    <property type="match status" value="1"/>
</dbReference>
<dbReference type="AlphaFoldDB" id="A0A6A8LCQ4"/>
<dbReference type="FunFam" id="1.10.287.130:FF:000001">
    <property type="entry name" value="Two-component sensor histidine kinase"/>
    <property type="match status" value="1"/>
</dbReference>
<evidence type="ECO:0000256" key="11">
    <source>
        <dbReference type="ARBA" id="ARBA00023012"/>
    </source>
</evidence>
<evidence type="ECO:0000256" key="4">
    <source>
        <dbReference type="ARBA" id="ARBA00022553"/>
    </source>
</evidence>
<dbReference type="Gene3D" id="3.30.565.10">
    <property type="entry name" value="Histidine kinase-like ATPase, C-terminal domain"/>
    <property type="match status" value="1"/>
</dbReference>
<evidence type="ECO:0000256" key="9">
    <source>
        <dbReference type="ARBA" id="ARBA00022840"/>
    </source>
</evidence>
<sequence length="353" mass="39898">MKRIFRTAGKIIILLTVTAFLWLAAHLIVQGFGLIWPILLVPYAEQILTLWLVFGLLFITMFIFSKSARERHHAIWDSLTATIKQMSSGNFTAAASRKMEKIERDHPVTKLADELSTLAAELSEMEKLKQEFISNVSHEIQTPLTSLKGYAHLLKKPDLSYEERGRYLHIIETETERLSKISENLLKLTALERQTEPIQKKPFRIDKQLRRTILTCEPEWSAKQIEFLIDLQESYVYGDEALLSQVWMNLIHNAVKFTGEGGRISVKIVDLPGAVAVEIADDGIGMEPEQAERVFERFYKADKARNAGGSGLGLSIAQKIAELHGGSIEVESKRGEGTLFRVILPAEPREKNS</sequence>
<evidence type="ECO:0000256" key="12">
    <source>
        <dbReference type="ARBA" id="ARBA00023136"/>
    </source>
</evidence>
<dbReference type="InterPro" id="IPR036097">
    <property type="entry name" value="HisK_dim/P_sf"/>
</dbReference>
<dbReference type="InterPro" id="IPR003661">
    <property type="entry name" value="HisK_dim/P_dom"/>
</dbReference>
<dbReference type="PROSITE" id="PS50109">
    <property type="entry name" value="HIS_KIN"/>
    <property type="match status" value="1"/>
</dbReference>
<feature type="domain" description="Histidine kinase" evidence="14">
    <location>
        <begin position="135"/>
        <end position="348"/>
    </location>
</feature>
<evidence type="ECO:0000256" key="2">
    <source>
        <dbReference type="ARBA" id="ARBA00004651"/>
    </source>
</evidence>
<proteinExistence type="predicted"/>
<dbReference type="CDD" id="cd00082">
    <property type="entry name" value="HisKA"/>
    <property type="match status" value="1"/>
</dbReference>
<comment type="caution">
    <text evidence="15">The sequence shown here is derived from an EMBL/GenBank/DDBJ whole genome shotgun (WGS) entry which is preliminary data.</text>
</comment>
<keyword evidence="11" id="KW-0902">Two-component regulatory system</keyword>
<keyword evidence="7" id="KW-0547">Nucleotide-binding</keyword>
<dbReference type="Gene3D" id="1.10.287.130">
    <property type="match status" value="1"/>
</dbReference>
<dbReference type="PANTHER" id="PTHR43711">
    <property type="entry name" value="TWO-COMPONENT HISTIDINE KINASE"/>
    <property type="match status" value="1"/>
</dbReference>
<keyword evidence="5" id="KW-0808">Transferase</keyword>